<evidence type="ECO:0000313" key="2">
    <source>
        <dbReference type="Proteomes" id="UP000029353"/>
    </source>
</evidence>
<protein>
    <submittedName>
        <fullName evidence="1">Putative terminase small subunit</fullName>
    </submittedName>
</protein>
<proteinExistence type="predicted"/>
<name>A0A088FSD0_9CAUD</name>
<keyword evidence="2" id="KW-1185">Reference proteome</keyword>
<evidence type="ECO:0000313" key="1">
    <source>
        <dbReference type="EMBL" id="AIM51266.1"/>
    </source>
</evidence>
<dbReference type="Proteomes" id="UP000029353">
    <property type="component" value="Segment"/>
</dbReference>
<dbReference type="InterPro" id="IPR024345">
    <property type="entry name" value="DNA_matur_Phage_T7-like"/>
</dbReference>
<reference evidence="1 2" key="1">
    <citation type="submission" date="2014-10" db="EMBL/GenBank/DDBJ databases">
        <title>Complete Genome of Lelliottia podophage phD2B.</title>
        <authorList>
            <person name="Nowicki G."/>
            <person name="Barylski J."/>
            <person name="Kujawa N."/>
            <person name="Gozdzicka-Jozefiak A."/>
        </authorList>
    </citation>
    <scope>NUCLEOTIDE SEQUENCE [LARGE SCALE GENOMIC DNA]</scope>
</reference>
<accession>A0A088FSD0</accession>
<dbReference type="OrthoDB" id="17786at10239"/>
<gene>
    <name evidence="1" type="ORF">phD2B_0040</name>
</gene>
<organism evidence="1 2">
    <name type="scientific">Lelliottia phage phD2B</name>
    <dbReference type="NCBI Taxonomy" id="1542498"/>
    <lineage>
        <taxon>Viruses</taxon>
        <taxon>Duplodnaviria</taxon>
        <taxon>Heunggongvirae</taxon>
        <taxon>Uroviricota</taxon>
        <taxon>Caudoviricetes</taxon>
        <taxon>Autographivirales</taxon>
        <taxon>Autosignataviridae</taxon>
        <taxon>Molineuxvirinae</taxon>
        <taxon>Tuodvirus</taxon>
        <taxon>Tuodvirus phD2B</taxon>
    </lineage>
</organism>
<dbReference type="Pfam" id="PF11123">
    <property type="entry name" value="DNA_Packaging_2"/>
    <property type="match status" value="1"/>
</dbReference>
<dbReference type="RefSeq" id="YP_009102786.1">
    <property type="nucleotide sequence ID" value="NC_025450.1"/>
</dbReference>
<sequence length="99" mass="10452">MSTHNKHAATEDQVGYLHMAVTKLFTKKADAILEVIEESPEAAIGLVSGKDLSAMCKWVLDNGITAVPAAQEGGSDLSKKLAKIKAASQGKVIQFAKEA</sequence>
<dbReference type="EMBL" id="KM370384">
    <property type="protein sequence ID" value="AIM51266.1"/>
    <property type="molecule type" value="Genomic_DNA"/>
</dbReference>
<dbReference type="KEGG" id="vg:22111969"/>
<dbReference type="GeneID" id="22111969"/>